<name>A0AAU9DTJ4_9LACO</name>
<dbReference type="Proteomes" id="UP001321861">
    <property type="component" value="Chromosome"/>
</dbReference>
<keyword evidence="3" id="KW-1185">Reference proteome</keyword>
<protein>
    <recommendedName>
        <fullName evidence="4">DUF3188 domain-containing protein</fullName>
    </recommendedName>
</protein>
<evidence type="ECO:0000313" key="2">
    <source>
        <dbReference type="EMBL" id="BDR58718.1"/>
    </source>
</evidence>
<evidence type="ECO:0008006" key="4">
    <source>
        <dbReference type="Google" id="ProtNLM"/>
    </source>
</evidence>
<reference evidence="2 3" key="1">
    <citation type="journal article" date="2023" name="Microbiol. Spectr.">
        <title>Symbiosis of Carpenter Bees with Uncharacterized Lactic Acid Bacteria Showing NAD Auxotrophy.</title>
        <authorList>
            <person name="Kawasaki S."/>
            <person name="Ozawa K."/>
            <person name="Mori T."/>
            <person name="Yamamoto A."/>
            <person name="Ito M."/>
            <person name="Ohkuma M."/>
            <person name="Sakamoto M."/>
            <person name="Matsutani M."/>
        </authorList>
    </citation>
    <scope>NUCLEOTIDE SEQUENCE [LARGE SCALE GENOMIC DNA]</scope>
    <source>
        <strain evidence="2 3">XA3</strain>
    </source>
</reference>
<keyword evidence="1" id="KW-0812">Transmembrane</keyword>
<accession>A0AAU9DTJ4</accession>
<dbReference type="AlphaFoldDB" id="A0AAU9DTJ4"/>
<dbReference type="RefSeq" id="WP_317634555.1">
    <property type="nucleotide sequence ID" value="NZ_AP026802.1"/>
</dbReference>
<dbReference type="KEGG" id="xap:XA3_11590"/>
<feature type="transmembrane region" description="Helical" evidence="1">
    <location>
        <begin position="9"/>
        <end position="25"/>
    </location>
</feature>
<gene>
    <name evidence="2" type="ORF">XA3_11590</name>
</gene>
<sequence>MDSQLKKDLLAIAGGFFVIMISPTFNSKSPIFYYTFMIAGIIIVISGIISYLRDNKKHGKDQKK</sequence>
<keyword evidence="1" id="KW-1133">Transmembrane helix</keyword>
<evidence type="ECO:0000256" key="1">
    <source>
        <dbReference type="SAM" id="Phobius"/>
    </source>
</evidence>
<proteinExistence type="predicted"/>
<evidence type="ECO:0000313" key="3">
    <source>
        <dbReference type="Proteomes" id="UP001321861"/>
    </source>
</evidence>
<feature type="transmembrane region" description="Helical" evidence="1">
    <location>
        <begin position="31"/>
        <end position="52"/>
    </location>
</feature>
<organism evidence="2 3">
    <name type="scientific">Xylocopilactobacillus apicola</name>
    <dbReference type="NCBI Taxonomy" id="2932184"/>
    <lineage>
        <taxon>Bacteria</taxon>
        <taxon>Bacillati</taxon>
        <taxon>Bacillota</taxon>
        <taxon>Bacilli</taxon>
        <taxon>Lactobacillales</taxon>
        <taxon>Lactobacillaceae</taxon>
        <taxon>Xylocopilactobacillus</taxon>
    </lineage>
</organism>
<dbReference type="EMBL" id="AP026802">
    <property type="protein sequence ID" value="BDR58718.1"/>
    <property type="molecule type" value="Genomic_DNA"/>
</dbReference>
<keyword evidence="1" id="KW-0472">Membrane</keyword>